<comment type="function">
    <text evidence="12 13">Key component of the proton channel; it plays a direct role in the translocation of protons across the membrane.</text>
</comment>
<gene>
    <name evidence="12 14" type="primary">atpB</name>
    <name evidence="14" type="ORF">HT99x_00460</name>
    <name evidence="15" type="ORF">HT99x_015035</name>
</gene>
<dbReference type="Pfam" id="PF00119">
    <property type="entry name" value="ATP-synt_A"/>
    <property type="match status" value="1"/>
</dbReference>
<dbReference type="GO" id="GO:0046933">
    <property type="term" value="F:proton-transporting ATP synthase activity, rotational mechanism"/>
    <property type="evidence" value="ECO:0007669"/>
    <property type="project" value="UniProtKB-UniRule"/>
</dbReference>
<dbReference type="InterPro" id="IPR023011">
    <property type="entry name" value="ATP_synth_F0_asu_AS"/>
</dbReference>
<feature type="transmembrane region" description="Helical" evidence="12">
    <location>
        <begin position="138"/>
        <end position="155"/>
    </location>
</feature>
<keyword evidence="5 12" id="KW-0138">CF(0)</keyword>
<dbReference type="GO" id="GO:0042777">
    <property type="term" value="P:proton motive force-driven plasma membrane ATP synthesis"/>
    <property type="evidence" value="ECO:0007669"/>
    <property type="project" value="TreeGrafter"/>
</dbReference>
<dbReference type="HAMAP" id="MF_01393">
    <property type="entry name" value="ATP_synth_a_bact"/>
    <property type="match status" value="1"/>
</dbReference>
<comment type="similarity">
    <text evidence="2 12 13">Belongs to the ATPase A chain family.</text>
</comment>
<keyword evidence="4 12" id="KW-1003">Cell membrane</keyword>
<comment type="caution">
    <text evidence="14">The sequence shown here is derived from an EMBL/GenBank/DDBJ whole genome shotgun (WGS) entry which is preliminary data.</text>
</comment>
<evidence type="ECO:0000256" key="8">
    <source>
        <dbReference type="ARBA" id="ARBA00022989"/>
    </source>
</evidence>
<keyword evidence="16" id="KW-1185">Reference proteome</keyword>
<dbReference type="NCBIfam" id="TIGR01131">
    <property type="entry name" value="ATP_synt_6_or_A"/>
    <property type="match status" value="1"/>
</dbReference>
<dbReference type="InterPro" id="IPR000568">
    <property type="entry name" value="ATP_synth_F0_asu"/>
</dbReference>
<reference evidence="14" key="1">
    <citation type="submission" date="2015-09" db="EMBL/GenBank/DDBJ databases">
        <title>Draft Genome Sequences of Two Novel Amoeba-resistant Intranuclear Bacteria, Candidatus Berkiella cookevillensis and Candidatus Berkiella aquae.</title>
        <authorList>
            <person name="Mehari Y.T."/>
            <person name="Arivett B.A."/>
            <person name="Farone A.L."/>
            <person name="Gunderson J.H."/>
            <person name="Farone M.B."/>
        </authorList>
    </citation>
    <scope>NUCLEOTIDE SEQUENCE [LARGE SCALE GENOMIC DNA]</scope>
    <source>
        <strain evidence="14">HT99</strain>
    </source>
</reference>
<name>A0A0Q9YMQ1_9GAMM</name>
<dbReference type="AlphaFoldDB" id="A0A0Q9YMQ1"/>
<evidence type="ECO:0000256" key="1">
    <source>
        <dbReference type="ARBA" id="ARBA00004141"/>
    </source>
</evidence>
<accession>A0A0Q9YMQ1</accession>
<evidence type="ECO:0000256" key="3">
    <source>
        <dbReference type="ARBA" id="ARBA00022448"/>
    </source>
</evidence>
<dbReference type="PRINTS" id="PR00123">
    <property type="entry name" value="ATPASEA"/>
</dbReference>
<dbReference type="FunFam" id="1.20.120.220:FF:000002">
    <property type="entry name" value="ATP synthase subunit a"/>
    <property type="match status" value="1"/>
</dbReference>
<dbReference type="Gene3D" id="1.20.120.220">
    <property type="entry name" value="ATP synthase, F0 complex, subunit A"/>
    <property type="match status" value="1"/>
</dbReference>
<dbReference type="CDD" id="cd00310">
    <property type="entry name" value="ATP-synt_Fo_a_6"/>
    <property type="match status" value="1"/>
</dbReference>
<dbReference type="EMBL" id="LKAJ02000001">
    <property type="protein sequence ID" value="MCS5712753.1"/>
    <property type="molecule type" value="Genomic_DNA"/>
</dbReference>
<evidence type="ECO:0000256" key="9">
    <source>
        <dbReference type="ARBA" id="ARBA00023065"/>
    </source>
</evidence>
<evidence type="ECO:0000256" key="12">
    <source>
        <dbReference type="HAMAP-Rule" id="MF_01393"/>
    </source>
</evidence>
<dbReference type="OrthoDB" id="9789241at2"/>
<keyword evidence="11 12" id="KW-0066">ATP synthesis</keyword>
<evidence type="ECO:0000313" key="14">
    <source>
        <dbReference type="EMBL" id="KRG22043.1"/>
    </source>
</evidence>
<dbReference type="PANTHER" id="PTHR42823:SF3">
    <property type="entry name" value="ATP SYNTHASE SUBUNIT A, CHLOROPLASTIC"/>
    <property type="match status" value="1"/>
</dbReference>
<dbReference type="GO" id="GO:0045259">
    <property type="term" value="C:proton-transporting ATP synthase complex"/>
    <property type="evidence" value="ECO:0007669"/>
    <property type="project" value="UniProtKB-KW"/>
</dbReference>
<dbReference type="PATRIC" id="fig|1590043.3.peg.463"/>
<dbReference type="InterPro" id="IPR035908">
    <property type="entry name" value="F0_ATP_A_sf"/>
</dbReference>
<dbReference type="NCBIfam" id="NF004477">
    <property type="entry name" value="PRK05815.1-1"/>
    <property type="match status" value="1"/>
</dbReference>
<keyword evidence="6 12" id="KW-0812">Transmembrane</keyword>
<feature type="transmembrane region" description="Helical" evidence="12">
    <location>
        <begin position="199"/>
        <end position="220"/>
    </location>
</feature>
<evidence type="ECO:0000256" key="10">
    <source>
        <dbReference type="ARBA" id="ARBA00023136"/>
    </source>
</evidence>
<evidence type="ECO:0000256" key="13">
    <source>
        <dbReference type="RuleBase" id="RU000483"/>
    </source>
</evidence>
<organism evidence="14">
    <name type="scientific">Candidatus Berkiella aquae</name>
    <dbReference type="NCBI Taxonomy" id="295108"/>
    <lineage>
        <taxon>Bacteria</taxon>
        <taxon>Pseudomonadati</taxon>
        <taxon>Pseudomonadota</taxon>
        <taxon>Gammaproteobacteria</taxon>
        <taxon>Candidatus Berkiellales</taxon>
        <taxon>Candidatus Berkiellaceae</taxon>
        <taxon>Candidatus Berkiella</taxon>
    </lineage>
</organism>
<keyword evidence="10 12" id="KW-0472">Membrane</keyword>
<dbReference type="SUPFAM" id="SSF81336">
    <property type="entry name" value="F1F0 ATP synthase subunit A"/>
    <property type="match status" value="1"/>
</dbReference>
<evidence type="ECO:0000256" key="7">
    <source>
        <dbReference type="ARBA" id="ARBA00022781"/>
    </source>
</evidence>
<evidence type="ECO:0000256" key="4">
    <source>
        <dbReference type="ARBA" id="ARBA00022475"/>
    </source>
</evidence>
<evidence type="ECO:0000256" key="5">
    <source>
        <dbReference type="ARBA" id="ARBA00022547"/>
    </source>
</evidence>
<keyword evidence="7 12" id="KW-0375">Hydrogen ion transport</keyword>
<keyword evidence="9 12" id="KW-0406">Ion transport</keyword>
<dbReference type="PROSITE" id="PS00449">
    <property type="entry name" value="ATPASE_A"/>
    <property type="match status" value="1"/>
</dbReference>
<feature type="transmembrane region" description="Helical" evidence="12">
    <location>
        <begin position="29"/>
        <end position="51"/>
    </location>
</feature>
<keyword evidence="8 12" id="KW-1133">Transmembrane helix</keyword>
<feature type="transmembrane region" description="Helical" evidence="12">
    <location>
        <begin position="90"/>
        <end position="108"/>
    </location>
</feature>
<dbReference type="InterPro" id="IPR045082">
    <property type="entry name" value="ATP_syn_F0_a_bact/chloroplast"/>
</dbReference>
<sequence length="258" mass="29383">MTAQVDEELTSAKYITHHLTNLTWGEGFFAIHLDTLIISWILGFLFLGLFYMAARRVTVGIPGGLQNFVEVIVEFVNQQVKDIYHGKSDWIAPLALSIFVWVFLMNFMDLLPVDLLPRAASLVGIHYLKVVPTTDPNLTLGMSISVFLMTIYYNLKNKGAIGFTKEIFCAPFGPWFFPFNVMLRIVDELAKPISLGLRLFGNLYAGELIFILIALLPWWSQWPLGLVWALFHIIIIILQAFIFMMLTLIYVSQAHEAH</sequence>
<dbReference type="EMBL" id="LKAJ01000002">
    <property type="protein sequence ID" value="KRG22043.1"/>
    <property type="molecule type" value="Genomic_DNA"/>
</dbReference>
<dbReference type="RefSeq" id="WP_075065113.1">
    <property type="nucleotide sequence ID" value="NZ_LKAJ02000001.1"/>
</dbReference>
<evidence type="ECO:0000313" key="16">
    <source>
        <dbReference type="Proteomes" id="UP000051497"/>
    </source>
</evidence>
<evidence type="ECO:0000313" key="15">
    <source>
        <dbReference type="EMBL" id="MCS5712753.1"/>
    </source>
</evidence>
<comment type="subcellular location">
    <subcellularLocation>
        <location evidence="12 13">Cell membrane</location>
        <topology evidence="12 13">Multi-pass membrane protein</topology>
    </subcellularLocation>
    <subcellularLocation>
        <location evidence="1">Membrane</location>
        <topology evidence="1">Multi-pass membrane protein</topology>
    </subcellularLocation>
</comment>
<reference evidence="15" key="2">
    <citation type="journal article" date="2016" name="Genome Announc.">
        <title>Draft Genome Sequences of Two Novel Amoeba-Resistant Intranuclear Bacteria, 'Candidatus Berkiella cookevillensis' and 'Candidatus Berkiella aquae'.</title>
        <authorList>
            <person name="Mehari Y.T."/>
            <person name="Arivett B.A."/>
            <person name="Farone A.L."/>
            <person name="Gunderson J.H."/>
            <person name="Farone M.B."/>
        </authorList>
    </citation>
    <scope>NUCLEOTIDE SEQUENCE</scope>
    <source>
        <strain evidence="15">HT99</strain>
    </source>
</reference>
<dbReference type="PANTHER" id="PTHR42823">
    <property type="entry name" value="ATP SYNTHASE SUBUNIT A, CHLOROPLASTIC"/>
    <property type="match status" value="1"/>
</dbReference>
<reference evidence="15" key="3">
    <citation type="submission" date="2021-06" db="EMBL/GenBank/DDBJ databases">
        <title>Genomic Description and Analysis of Intracellular Bacteria, Candidatus Berkiella cookevillensis and Candidatus Berkiella aquae.</title>
        <authorList>
            <person name="Kidane D.T."/>
            <person name="Mehari Y.T."/>
            <person name="Rice F.C."/>
            <person name="Arivett B.A."/>
            <person name="Farone A.L."/>
            <person name="Berk S.G."/>
            <person name="Farone M.B."/>
        </authorList>
    </citation>
    <scope>NUCLEOTIDE SEQUENCE</scope>
    <source>
        <strain evidence="15">HT99</strain>
    </source>
</reference>
<evidence type="ECO:0000256" key="6">
    <source>
        <dbReference type="ARBA" id="ARBA00022692"/>
    </source>
</evidence>
<protein>
    <recommendedName>
        <fullName evidence="12 13">ATP synthase subunit a</fullName>
    </recommendedName>
    <alternativeName>
        <fullName evidence="12">ATP synthase F0 sector subunit a</fullName>
    </alternativeName>
    <alternativeName>
        <fullName evidence="12">F-ATPase subunit 6</fullName>
    </alternativeName>
</protein>
<dbReference type="GO" id="GO:0005886">
    <property type="term" value="C:plasma membrane"/>
    <property type="evidence" value="ECO:0007669"/>
    <property type="project" value="UniProtKB-SubCell"/>
</dbReference>
<keyword evidence="3 12" id="KW-0813">Transport</keyword>
<feature type="transmembrane region" description="Helical" evidence="12">
    <location>
        <begin position="226"/>
        <end position="251"/>
    </location>
</feature>
<dbReference type="STRING" id="295108.HT99x_00460"/>
<proteinExistence type="inferred from homology"/>
<dbReference type="Proteomes" id="UP000051497">
    <property type="component" value="Unassembled WGS sequence"/>
</dbReference>
<evidence type="ECO:0000256" key="2">
    <source>
        <dbReference type="ARBA" id="ARBA00006810"/>
    </source>
</evidence>
<evidence type="ECO:0000256" key="11">
    <source>
        <dbReference type="ARBA" id="ARBA00023310"/>
    </source>
</evidence>